<keyword evidence="3" id="KW-0813">Transport</keyword>
<dbReference type="InterPro" id="IPR003593">
    <property type="entry name" value="AAA+_ATPase"/>
</dbReference>
<keyword evidence="4" id="KW-1003">Cell membrane</keyword>
<dbReference type="SUPFAM" id="SSF52540">
    <property type="entry name" value="P-loop containing nucleoside triphosphate hydrolases"/>
    <property type="match status" value="1"/>
</dbReference>
<evidence type="ECO:0000313" key="9">
    <source>
        <dbReference type="EMBL" id="QTL96893.1"/>
    </source>
</evidence>
<keyword evidence="7" id="KW-0472">Membrane</keyword>
<dbReference type="PROSITE" id="PS00211">
    <property type="entry name" value="ABC_TRANSPORTER_1"/>
    <property type="match status" value="1"/>
</dbReference>
<keyword evidence="10" id="KW-1185">Reference proteome</keyword>
<dbReference type="GO" id="GO:0005886">
    <property type="term" value="C:plasma membrane"/>
    <property type="evidence" value="ECO:0007669"/>
    <property type="project" value="UniProtKB-SubCell"/>
</dbReference>
<keyword evidence="5" id="KW-0547">Nucleotide-binding</keyword>
<sequence>MLRIKGLKKSFNNDIVLDEIDFELRSGEITAVMGPSGCGKSTFIRSINRLVEPDDGEIFFRDIPVHQLTQDKLEGVRQNIGFVFQHFNLIKRLDVKQNVALGLIKKGYSVAEACEKAVLALADVGLAEMGDASVLNLSGGEKQRVGIARALVLEPELILFDEPTASLDPILVREVLDVLEDIVVRKRTSMIIVTHEVTFARRVADQVYFMDKGKFVESGKPTTVFENPGSWIGKKYKKIINYT</sequence>
<dbReference type="KEGG" id="ifn:GM661_02330"/>
<dbReference type="Gene3D" id="3.40.50.300">
    <property type="entry name" value="P-loop containing nucleotide triphosphate hydrolases"/>
    <property type="match status" value="1"/>
</dbReference>
<dbReference type="GO" id="GO:0005524">
    <property type="term" value="F:ATP binding"/>
    <property type="evidence" value="ECO:0007669"/>
    <property type="project" value="UniProtKB-KW"/>
</dbReference>
<evidence type="ECO:0000256" key="3">
    <source>
        <dbReference type="ARBA" id="ARBA00022448"/>
    </source>
</evidence>
<evidence type="ECO:0000256" key="1">
    <source>
        <dbReference type="ARBA" id="ARBA00004202"/>
    </source>
</evidence>
<reference evidence="9" key="1">
    <citation type="submission" date="2019-12" db="EMBL/GenBank/DDBJ databases">
        <authorList>
            <person name="zhang j."/>
            <person name="sun C.M."/>
        </authorList>
    </citation>
    <scope>NUCLEOTIDE SEQUENCE</scope>
    <source>
        <strain evidence="9">NS-1</strain>
    </source>
</reference>
<dbReference type="PANTHER" id="PTHR43166:SF9">
    <property type="entry name" value="GLUTAMATE_ASPARTATE IMPORT ATP-BINDING PROTEIN GLTL"/>
    <property type="match status" value="1"/>
</dbReference>
<dbReference type="InterPro" id="IPR003439">
    <property type="entry name" value="ABC_transporter-like_ATP-bd"/>
</dbReference>
<comment type="subcellular location">
    <subcellularLocation>
        <location evidence="1">Cell membrane</location>
        <topology evidence="1">Peripheral membrane protein</topology>
    </subcellularLocation>
</comment>
<evidence type="ECO:0000256" key="2">
    <source>
        <dbReference type="ARBA" id="ARBA00005417"/>
    </source>
</evidence>
<dbReference type="Pfam" id="PF00005">
    <property type="entry name" value="ABC_tran"/>
    <property type="match status" value="1"/>
</dbReference>
<gene>
    <name evidence="9" type="ORF">GM661_02330</name>
</gene>
<organism evidence="9 10">
    <name type="scientific">Iocasia fonsfrigidae</name>
    <dbReference type="NCBI Taxonomy" id="2682810"/>
    <lineage>
        <taxon>Bacteria</taxon>
        <taxon>Bacillati</taxon>
        <taxon>Bacillota</taxon>
        <taxon>Clostridia</taxon>
        <taxon>Halanaerobiales</taxon>
        <taxon>Halanaerobiaceae</taxon>
        <taxon>Iocasia</taxon>
    </lineage>
</organism>
<dbReference type="InterPro" id="IPR027417">
    <property type="entry name" value="P-loop_NTPase"/>
</dbReference>
<dbReference type="RefSeq" id="WP_230868571.1">
    <property type="nucleotide sequence ID" value="NZ_CP046640.1"/>
</dbReference>
<dbReference type="Proteomes" id="UP000665020">
    <property type="component" value="Chromosome"/>
</dbReference>
<name>A0A8A7K556_9FIRM</name>
<dbReference type="SMART" id="SM00382">
    <property type="entry name" value="AAA"/>
    <property type="match status" value="1"/>
</dbReference>
<evidence type="ECO:0000259" key="8">
    <source>
        <dbReference type="PROSITE" id="PS50893"/>
    </source>
</evidence>
<dbReference type="EMBL" id="CP046640">
    <property type="protein sequence ID" value="QTL96893.1"/>
    <property type="molecule type" value="Genomic_DNA"/>
</dbReference>
<evidence type="ECO:0000256" key="6">
    <source>
        <dbReference type="ARBA" id="ARBA00022840"/>
    </source>
</evidence>
<evidence type="ECO:0000256" key="4">
    <source>
        <dbReference type="ARBA" id="ARBA00022475"/>
    </source>
</evidence>
<dbReference type="PANTHER" id="PTHR43166">
    <property type="entry name" value="AMINO ACID IMPORT ATP-BINDING PROTEIN"/>
    <property type="match status" value="1"/>
</dbReference>
<dbReference type="GO" id="GO:0016887">
    <property type="term" value="F:ATP hydrolysis activity"/>
    <property type="evidence" value="ECO:0007669"/>
    <property type="project" value="InterPro"/>
</dbReference>
<dbReference type="InterPro" id="IPR017871">
    <property type="entry name" value="ABC_transporter-like_CS"/>
</dbReference>
<accession>A0A8A7K556</accession>
<evidence type="ECO:0000256" key="5">
    <source>
        <dbReference type="ARBA" id="ARBA00022741"/>
    </source>
</evidence>
<evidence type="ECO:0000256" key="7">
    <source>
        <dbReference type="ARBA" id="ARBA00023136"/>
    </source>
</evidence>
<proteinExistence type="inferred from homology"/>
<dbReference type="AlphaFoldDB" id="A0A8A7K556"/>
<protein>
    <submittedName>
        <fullName evidence="9">ATP-binding cassette domain-containing protein</fullName>
    </submittedName>
</protein>
<evidence type="ECO:0000313" key="10">
    <source>
        <dbReference type="Proteomes" id="UP000665020"/>
    </source>
</evidence>
<dbReference type="PROSITE" id="PS50893">
    <property type="entry name" value="ABC_TRANSPORTER_2"/>
    <property type="match status" value="1"/>
</dbReference>
<comment type="similarity">
    <text evidence="2">Belongs to the ABC transporter superfamily.</text>
</comment>
<feature type="domain" description="ABC transporter" evidence="8">
    <location>
        <begin position="2"/>
        <end position="237"/>
    </location>
</feature>
<dbReference type="InterPro" id="IPR050086">
    <property type="entry name" value="MetN_ABC_transporter-like"/>
</dbReference>
<keyword evidence="6 9" id="KW-0067">ATP-binding</keyword>